<evidence type="ECO:0000313" key="2">
    <source>
        <dbReference type="Proteomes" id="UP000005259"/>
    </source>
</evidence>
<organism evidence="1 2">
    <name type="scientific">Bacillus thuringiensis HD-771</name>
    <dbReference type="NCBI Taxonomy" id="1218175"/>
    <lineage>
        <taxon>Bacteria</taxon>
        <taxon>Bacillati</taxon>
        <taxon>Bacillota</taxon>
        <taxon>Bacilli</taxon>
        <taxon>Bacillales</taxon>
        <taxon>Bacillaceae</taxon>
        <taxon>Bacillus</taxon>
        <taxon>Bacillus cereus group</taxon>
    </lineage>
</organism>
<dbReference type="Proteomes" id="UP000005259">
    <property type="component" value="Chromosome"/>
</dbReference>
<dbReference type="RefSeq" id="WP_000551781.1">
    <property type="nucleotide sequence ID" value="NC_018500.1"/>
</dbReference>
<dbReference type="KEGG" id="bti:BTG_16375"/>
<evidence type="ECO:0000313" key="1">
    <source>
        <dbReference type="EMBL" id="AFQ16717.1"/>
    </source>
</evidence>
<dbReference type="AlphaFoldDB" id="A0A9W3JI03"/>
<protein>
    <submittedName>
        <fullName evidence="1">SEC-C motif domain-containing protein</fullName>
    </submittedName>
</protein>
<proteinExistence type="predicted"/>
<gene>
    <name evidence="1" type="ORF">BTG_16375</name>
</gene>
<name>A0A9W3JI03_BACTU</name>
<reference evidence="1 2" key="1">
    <citation type="submission" date="2012-08" db="EMBL/GenBank/DDBJ databases">
        <authorList>
            <person name="Doggett N."/>
            <person name="Teshima H."/>
            <person name="Bruce D."/>
            <person name="Detter J.C."/>
            <person name="Johnson S.L."/>
            <person name="Han C."/>
        </authorList>
    </citation>
    <scope>NUCLEOTIDE SEQUENCE [LARGE SCALE GENOMIC DNA]</scope>
    <source>
        <strain evidence="1 2">HD-771</strain>
    </source>
</reference>
<dbReference type="EMBL" id="CP003752">
    <property type="protein sequence ID" value="AFQ16717.1"/>
    <property type="molecule type" value="Genomic_DNA"/>
</dbReference>
<sequence>MHNNNNELSDVLTQFNPKILEEQIITSLANIQSVISKVDPLSILIHMYGYNLSQHLMNPEDALYGNVNPSISKGMDLVQSMIVSSKPTIDAASLNVDEIKCFLDNLEKLYLNASMYVNVVPKDELIKYSQGMQMNVSGTLYPYFEEEHFRDLLLPYNKLFIDTFNVSAEDIMEGLMALSERLRTTEFMHYFFDKGVHELTTDNILQIADYFDVEKITKWPVEFIKNLALQPGDKTDFLMDIPNVMFKEMPIKYKPFICVEGKYYCFSINNLMDNFYRSVMRALRGQDEKLVNVIGEIQQSVSEAVPFKLFNKILPTAQIFRNVYYKAPVGANGKNEWCECDGLILFDDVMIIVEVKGGALSPVSPFSDEEAYKKSLRALAQNPYEQSLRLFEEYNRTNKIEIYSKENKKRYNMIRTINNIKFIQACCVTLDDFNEIAAQIEKTEFIKESALPVWCVSINDLRVYPEIFDSPSIFMNYLYQRSLASKNPTIKTNDELDHIGLYFEYNNYSLSISEMLKKVEANDVFISSYRDEIDMYMTGKVNERLVEEGSENFFKMLFGPIEKPKQKMDPIFEQLIRLLDSTRDKLCIRAARYLLLLDSGTRETVREFISSRTQKLLLHKQQFWTPYAAYNYKKDNRKDELPVIMLFLLNTSNKLLKDPVERKRFFMERVVHEDEPILCVVLGVNKDKKLTKAVTQIITPEQFQILPESTYETLKITRQKIGQVRRVKKLSN</sequence>
<accession>A0A9W3JI03</accession>